<evidence type="ECO:0000313" key="1">
    <source>
        <dbReference type="EnsemblMetazoa" id="AMEM015236-PA"/>
    </source>
</evidence>
<dbReference type="VEuPathDB" id="VectorBase:AMEM015236"/>
<sequence>MRLRDANHAEQDTILTHIAVPSHESRSPILPALKNAAVWDALMAGCLTWAAWQQPASGQPIKPVSDKAEGEMATENVTERNHATRATIALPLALTLDISITNNLGKADAPDTAIALSYI</sequence>
<reference evidence="1" key="1">
    <citation type="submission" date="2020-05" db="UniProtKB">
        <authorList>
            <consortium name="EnsemblMetazoa"/>
        </authorList>
    </citation>
    <scope>IDENTIFICATION</scope>
    <source>
        <strain evidence="1">MAF</strain>
    </source>
</reference>
<evidence type="ECO:0000313" key="2">
    <source>
        <dbReference type="Proteomes" id="UP000075903"/>
    </source>
</evidence>
<proteinExistence type="predicted"/>
<organism evidence="1 2">
    <name type="scientific">Anopheles merus</name>
    <name type="common">Mosquito</name>
    <dbReference type="NCBI Taxonomy" id="30066"/>
    <lineage>
        <taxon>Eukaryota</taxon>
        <taxon>Metazoa</taxon>
        <taxon>Ecdysozoa</taxon>
        <taxon>Arthropoda</taxon>
        <taxon>Hexapoda</taxon>
        <taxon>Insecta</taxon>
        <taxon>Pterygota</taxon>
        <taxon>Neoptera</taxon>
        <taxon>Endopterygota</taxon>
        <taxon>Diptera</taxon>
        <taxon>Nematocera</taxon>
        <taxon>Culicoidea</taxon>
        <taxon>Culicidae</taxon>
        <taxon>Anophelinae</taxon>
        <taxon>Anopheles</taxon>
    </lineage>
</organism>
<name>A0A182VHV3_ANOME</name>
<protein>
    <submittedName>
        <fullName evidence="1">Uncharacterized protein</fullName>
    </submittedName>
</protein>
<dbReference type="Proteomes" id="UP000075903">
    <property type="component" value="Unassembled WGS sequence"/>
</dbReference>
<dbReference type="AlphaFoldDB" id="A0A182VHV3"/>
<accession>A0A182VHV3</accession>
<keyword evidence="2" id="KW-1185">Reference proteome</keyword>
<dbReference type="EnsemblMetazoa" id="AMEM015236-RA">
    <property type="protein sequence ID" value="AMEM015236-PA"/>
    <property type="gene ID" value="AMEM015236"/>
</dbReference>